<dbReference type="InterPro" id="IPR052526">
    <property type="entry name" value="HTH-type_Bedaq_tolerance"/>
</dbReference>
<dbReference type="InterPro" id="IPR036390">
    <property type="entry name" value="WH_DNA-bd_sf"/>
</dbReference>
<proteinExistence type="predicted"/>
<comment type="caution">
    <text evidence="2">The sequence shown here is derived from an EMBL/GenBank/DDBJ whole genome shotgun (WGS) entry which is preliminary data.</text>
</comment>
<dbReference type="PANTHER" id="PTHR39515">
    <property type="entry name" value="CONSERVED PROTEIN"/>
    <property type="match status" value="1"/>
</dbReference>
<reference evidence="2 3" key="1">
    <citation type="journal article" date="2019" name="Int. J. Syst. Evol. Microbiol.">
        <title>The Global Catalogue of Microorganisms (GCM) 10K type strain sequencing project: providing services to taxonomists for standard genome sequencing and annotation.</title>
        <authorList>
            <consortium name="The Broad Institute Genomics Platform"/>
            <consortium name="The Broad Institute Genome Sequencing Center for Infectious Disease"/>
            <person name="Wu L."/>
            <person name="Ma J."/>
        </authorList>
    </citation>
    <scope>NUCLEOTIDE SEQUENCE [LARGE SCALE GENOMIC DNA]</scope>
    <source>
        <strain evidence="2 3">JCM 10977</strain>
    </source>
</reference>
<feature type="domain" description="HTH marR-type" evidence="1">
    <location>
        <begin position="1"/>
        <end position="140"/>
    </location>
</feature>
<dbReference type="EMBL" id="BAAAHK010000001">
    <property type="protein sequence ID" value="GAA0923376.1"/>
    <property type="molecule type" value="Genomic_DNA"/>
</dbReference>
<evidence type="ECO:0000259" key="1">
    <source>
        <dbReference type="PROSITE" id="PS50995"/>
    </source>
</evidence>
<dbReference type="PROSITE" id="PS50995">
    <property type="entry name" value="HTH_MARR_2"/>
    <property type="match status" value="1"/>
</dbReference>
<dbReference type="Gene3D" id="1.10.10.10">
    <property type="entry name" value="Winged helix-like DNA-binding domain superfamily/Winged helix DNA-binding domain"/>
    <property type="match status" value="1"/>
</dbReference>
<evidence type="ECO:0000313" key="3">
    <source>
        <dbReference type="Proteomes" id="UP001500542"/>
    </source>
</evidence>
<keyword evidence="3" id="KW-1185">Reference proteome</keyword>
<dbReference type="InterPro" id="IPR000835">
    <property type="entry name" value="HTH_MarR-typ"/>
</dbReference>
<dbReference type="Pfam" id="PF01047">
    <property type="entry name" value="MarR"/>
    <property type="match status" value="1"/>
</dbReference>
<dbReference type="SUPFAM" id="SSF46785">
    <property type="entry name" value="Winged helix' DNA-binding domain"/>
    <property type="match status" value="1"/>
</dbReference>
<dbReference type="InterPro" id="IPR036388">
    <property type="entry name" value="WH-like_DNA-bd_sf"/>
</dbReference>
<protein>
    <submittedName>
        <fullName evidence="2">MarR family transcriptional regulator</fullName>
    </submittedName>
</protein>
<accession>A0ABN1P603</accession>
<dbReference type="PANTHER" id="PTHR39515:SF2">
    <property type="entry name" value="HTH-TYPE TRANSCRIPTIONAL REGULATOR RV0880"/>
    <property type="match status" value="1"/>
</dbReference>
<dbReference type="RefSeq" id="WP_343963641.1">
    <property type="nucleotide sequence ID" value="NZ_BAAAHK010000001.1"/>
</dbReference>
<dbReference type="SMART" id="SM00347">
    <property type="entry name" value="HTH_MARR"/>
    <property type="match status" value="1"/>
</dbReference>
<evidence type="ECO:0000313" key="2">
    <source>
        <dbReference type="EMBL" id="GAA0923376.1"/>
    </source>
</evidence>
<organism evidence="2 3">
    <name type="scientific">Kribbella koreensis</name>
    <dbReference type="NCBI Taxonomy" id="57909"/>
    <lineage>
        <taxon>Bacteria</taxon>
        <taxon>Bacillati</taxon>
        <taxon>Actinomycetota</taxon>
        <taxon>Actinomycetes</taxon>
        <taxon>Propionibacteriales</taxon>
        <taxon>Kribbellaceae</taxon>
        <taxon>Kribbella</taxon>
    </lineage>
</organism>
<gene>
    <name evidence="2" type="ORF">GCM10009554_01480</name>
</gene>
<dbReference type="Proteomes" id="UP001500542">
    <property type="component" value="Unassembled WGS sequence"/>
</dbReference>
<sequence>MEISESAALAASEVRVTFGRLRRRLRALAASDDLTPSQEAVLSRLDKHGVASASDLAAAERVRPQSMAATVAVLVELGFVQRTPDPDDGRKQLISLTTAGVERLQGDRQVRQEWLAATLQEKCTEEQRQTIIQALALLDEVTQA</sequence>
<name>A0ABN1P603_9ACTN</name>